<dbReference type="AlphaFoldDB" id="A0AAD7GG17"/>
<proteinExistence type="predicted"/>
<sequence>MSSIWQTTTAERHAHWHRDIGARIYTTLEIRTEGTHREDPGVSKNESNVPEQLDLSTGVPILPVKKESGTSAAVRLKARKHPVPRRQANFWVAARLILPPDGLLPPANIVISAVGTGPAVAASGKRLLGRNFLKWNYSEEIQGRVICTLSAPRLRLGFRFLERVQSATYDQLAAPRVVQKQIGSEPILEPGWPDYEAVTDWLRTHNSGRQSGLMPQQKLPDLGKSKHASRVYSCAEWDYSRRPGQGSAAPRHQRLVLPAEPSQKRNVFPRSHTKSDYQMRQSAGSLPRKFPPARLRPTVGATRLKNTGAGKLLIGWRSRQYRCTIRTADVSTISALLGEFAARCGYANAGVLFLITHARAQPTHSVPFPRTGIAGELTGAIGLVCGKIKLMTRVLPLSVPVLGNETARYLSGCLQTGLFPMRDTIRAGQCSGVLKIGALNSRGDDAVHRSTADVGLRTPPTGNRRPGVLAFSDDDLKLSAIWLSPSTRPSPCGTPKSRLLCSKTNSQERVIPAVIGPPWRSPDAPRPFPRSRSEARRMNYHDRQAEASGRLCARVEERRTSEIGDRESEIACEEETGARRGTGRDGETPWEGGKESQVLKKHDTRGRRFRACGSLGIVMVDLVPRVGEPESIFQE</sequence>
<organism evidence="2 3">
    <name type="scientific">Mycena rosella</name>
    <name type="common">Pink bonnet</name>
    <name type="synonym">Agaricus rosellus</name>
    <dbReference type="NCBI Taxonomy" id="1033263"/>
    <lineage>
        <taxon>Eukaryota</taxon>
        <taxon>Fungi</taxon>
        <taxon>Dikarya</taxon>
        <taxon>Basidiomycota</taxon>
        <taxon>Agaricomycotina</taxon>
        <taxon>Agaricomycetes</taxon>
        <taxon>Agaricomycetidae</taxon>
        <taxon>Agaricales</taxon>
        <taxon>Marasmiineae</taxon>
        <taxon>Mycenaceae</taxon>
        <taxon>Mycena</taxon>
    </lineage>
</organism>
<comment type="caution">
    <text evidence="2">The sequence shown here is derived from an EMBL/GenBank/DDBJ whole genome shotgun (WGS) entry which is preliminary data.</text>
</comment>
<dbReference type="EMBL" id="JARKIE010000097">
    <property type="protein sequence ID" value="KAJ7686326.1"/>
    <property type="molecule type" value="Genomic_DNA"/>
</dbReference>
<dbReference type="Proteomes" id="UP001221757">
    <property type="component" value="Unassembled WGS sequence"/>
</dbReference>
<feature type="region of interest" description="Disordered" evidence="1">
    <location>
        <begin position="266"/>
        <end position="294"/>
    </location>
</feature>
<gene>
    <name evidence="2" type="ORF">B0H17DRAFT_1137023</name>
</gene>
<accession>A0AAD7GG17</accession>
<evidence type="ECO:0000313" key="3">
    <source>
        <dbReference type="Proteomes" id="UP001221757"/>
    </source>
</evidence>
<name>A0AAD7GG17_MYCRO</name>
<protein>
    <submittedName>
        <fullName evidence="2">Uncharacterized protein</fullName>
    </submittedName>
</protein>
<evidence type="ECO:0000256" key="1">
    <source>
        <dbReference type="SAM" id="MobiDB-lite"/>
    </source>
</evidence>
<feature type="region of interest" description="Disordered" evidence="1">
    <location>
        <begin position="514"/>
        <end position="543"/>
    </location>
</feature>
<feature type="compositionally biased region" description="Basic and acidic residues" evidence="1">
    <location>
        <begin position="576"/>
        <end position="601"/>
    </location>
</feature>
<reference evidence="2" key="1">
    <citation type="submission" date="2023-03" db="EMBL/GenBank/DDBJ databases">
        <title>Massive genome expansion in bonnet fungi (Mycena s.s.) driven by repeated elements and novel gene families across ecological guilds.</title>
        <authorList>
            <consortium name="Lawrence Berkeley National Laboratory"/>
            <person name="Harder C.B."/>
            <person name="Miyauchi S."/>
            <person name="Viragh M."/>
            <person name="Kuo A."/>
            <person name="Thoen E."/>
            <person name="Andreopoulos B."/>
            <person name="Lu D."/>
            <person name="Skrede I."/>
            <person name="Drula E."/>
            <person name="Henrissat B."/>
            <person name="Morin E."/>
            <person name="Kohler A."/>
            <person name="Barry K."/>
            <person name="LaButti K."/>
            <person name="Morin E."/>
            <person name="Salamov A."/>
            <person name="Lipzen A."/>
            <person name="Mereny Z."/>
            <person name="Hegedus B."/>
            <person name="Baldrian P."/>
            <person name="Stursova M."/>
            <person name="Weitz H."/>
            <person name="Taylor A."/>
            <person name="Grigoriev I.V."/>
            <person name="Nagy L.G."/>
            <person name="Martin F."/>
            <person name="Kauserud H."/>
        </authorList>
    </citation>
    <scope>NUCLEOTIDE SEQUENCE</scope>
    <source>
        <strain evidence="2">CBHHK067</strain>
    </source>
</reference>
<keyword evidence="3" id="KW-1185">Reference proteome</keyword>
<feature type="compositionally biased region" description="Basic and acidic residues" evidence="1">
    <location>
        <begin position="531"/>
        <end position="543"/>
    </location>
</feature>
<feature type="region of interest" description="Disordered" evidence="1">
    <location>
        <begin position="574"/>
        <end position="604"/>
    </location>
</feature>
<evidence type="ECO:0000313" key="2">
    <source>
        <dbReference type="EMBL" id="KAJ7686326.1"/>
    </source>
</evidence>